<dbReference type="RefSeq" id="WP_160383753.1">
    <property type="nucleotide sequence ID" value="NZ_WNXQ01000013.1"/>
</dbReference>
<dbReference type="PANTHER" id="PTHR43433">
    <property type="entry name" value="HYDROLASE, ALPHA/BETA FOLD FAMILY PROTEIN"/>
    <property type="match status" value="1"/>
</dbReference>
<feature type="domain" description="AB hydrolase-1" evidence="1">
    <location>
        <begin position="23"/>
        <end position="266"/>
    </location>
</feature>
<evidence type="ECO:0000259" key="1">
    <source>
        <dbReference type="Pfam" id="PF12697"/>
    </source>
</evidence>
<evidence type="ECO:0000313" key="3">
    <source>
        <dbReference type="Proteomes" id="UP000443843"/>
    </source>
</evidence>
<protein>
    <submittedName>
        <fullName evidence="2">Alpha/beta fold hydrolase</fullName>
    </submittedName>
</protein>
<dbReference type="InterPro" id="IPR050471">
    <property type="entry name" value="AB_hydrolase"/>
</dbReference>
<organism evidence="2 3">
    <name type="scientific">Pseudooceanicola pacificus</name>
    <dbReference type="NCBI Taxonomy" id="2676438"/>
    <lineage>
        <taxon>Bacteria</taxon>
        <taxon>Pseudomonadati</taxon>
        <taxon>Pseudomonadota</taxon>
        <taxon>Alphaproteobacteria</taxon>
        <taxon>Rhodobacterales</taxon>
        <taxon>Paracoccaceae</taxon>
        <taxon>Pseudooceanicola</taxon>
    </lineage>
</organism>
<dbReference type="PANTHER" id="PTHR43433:SF5">
    <property type="entry name" value="AB HYDROLASE-1 DOMAIN-CONTAINING PROTEIN"/>
    <property type="match status" value="1"/>
</dbReference>
<sequence length="275" mass="29584">MPHFDAPDGLSLYYEVAGEGLPLLCLSGLTRNARDFDFVAPHLPGVRMIRMDYRGRGQSGWADPATYTVPTEAGDALALLDHLGIAKAAVLGTSRGGVIAMLLAAIAKDRLLGVCLNDIGPAVAPDGLHAIMTYLGRNPPQATFDEAAAFRQEALAASFPGVPLDRWRVEVTHTNVETPEGLKINYDPKLRDAVAAGFEDALNADAWPLFDAIAPLPCAVIHGENSDLLSRDTVEQMARRNPDLIVAHVPGRAHIPFLDEPESLAALTAWLERLQ</sequence>
<dbReference type="SUPFAM" id="SSF53474">
    <property type="entry name" value="alpha/beta-Hydrolases"/>
    <property type="match status" value="1"/>
</dbReference>
<evidence type="ECO:0000313" key="2">
    <source>
        <dbReference type="EMBL" id="MWB79625.1"/>
    </source>
</evidence>
<comment type="caution">
    <text evidence="2">The sequence shown here is derived from an EMBL/GenBank/DDBJ whole genome shotgun (WGS) entry which is preliminary data.</text>
</comment>
<keyword evidence="3" id="KW-1185">Reference proteome</keyword>
<gene>
    <name evidence="2" type="ORF">GLS40_16445</name>
</gene>
<dbReference type="Proteomes" id="UP000443843">
    <property type="component" value="Unassembled WGS sequence"/>
</dbReference>
<accession>A0A844W8Z5</accession>
<dbReference type="EMBL" id="WNXQ01000013">
    <property type="protein sequence ID" value="MWB79625.1"/>
    <property type="molecule type" value="Genomic_DNA"/>
</dbReference>
<dbReference type="Pfam" id="PF12697">
    <property type="entry name" value="Abhydrolase_6"/>
    <property type="match status" value="1"/>
</dbReference>
<dbReference type="Gene3D" id="3.40.50.1820">
    <property type="entry name" value="alpha/beta hydrolase"/>
    <property type="match status" value="1"/>
</dbReference>
<dbReference type="AlphaFoldDB" id="A0A844W8Z5"/>
<dbReference type="GO" id="GO:0016787">
    <property type="term" value="F:hydrolase activity"/>
    <property type="evidence" value="ECO:0007669"/>
    <property type="project" value="UniProtKB-KW"/>
</dbReference>
<reference evidence="2 3" key="1">
    <citation type="submission" date="2019-11" db="EMBL/GenBank/DDBJ databases">
        <title>Pseudooceanicola pacifica sp. nov., isolated from deep-sea sediment of the Pacific Ocean.</title>
        <authorList>
            <person name="Lyu L."/>
        </authorList>
    </citation>
    <scope>NUCLEOTIDE SEQUENCE [LARGE SCALE GENOMIC DNA]</scope>
    <source>
        <strain evidence="2 3">216_PA32_1</strain>
    </source>
</reference>
<name>A0A844W8Z5_9RHOB</name>
<dbReference type="InterPro" id="IPR029058">
    <property type="entry name" value="AB_hydrolase_fold"/>
</dbReference>
<proteinExistence type="predicted"/>
<keyword evidence="2" id="KW-0378">Hydrolase</keyword>
<dbReference type="InterPro" id="IPR000073">
    <property type="entry name" value="AB_hydrolase_1"/>
</dbReference>